<evidence type="ECO:0000313" key="4">
    <source>
        <dbReference type="Proteomes" id="UP001165135"/>
    </source>
</evidence>
<feature type="compositionally biased region" description="Basic and acidic residues" evidence="1">
    <location>
        <begin position="1"/>
        <end position="16"/>
    </location>
</feature>
<comment type="caution">
    <text evidence="3">The sequence shown here is derived from an EMBL/GenBank/DDBJ whole genome shotgun (WGS) entry which is preliminary data.</text>
</comment>
<dbReference type="AlphaFoldDB" id="A0A9W6RD50"/>
<dbReference type="Proteomes" id="UP001165135">
    <property type="component" value="Unassembled WGS sequence"/>
</dbReference>
<feature type="region of interest" description="Disordered" evidence="1">
    <location>
        <begin position="307"/>
        <end position="330"/>
    </location>
</feature>
<evidence type="ECO:0000256" key="2">
    <source>
        <dbReference type="SAM" id="Phobius"/>
    </source>
</evidence>
<reference evidence="3" key="1">
    <citation type="submission" date="2023-03" db="EMBL/GenBank/DDBJ databases">
        <title>Actinoallomurus iriomotensis NBRC 103681.</title>
        <authorList>
            <person name="Ichikawa N."/>
            <person name="Sato H."/>
            <person name="Tonouchi N."/>
        </authorList>
    </citation>
    <scope>NUCLEOTIDE SEQUENCE</scope>
    <source>
        <strain evidence="3">NBRC 103681</strain>
    </source>
</reference>
<proteinExistence type="predicted"/>
<protein>
    <recommendedName>
        <fullName evidence="5">CU044_5270 family protein</fullName>
    </recommendedName>
</protein>
<keyword evidence="2" id="KW-1133">Transmembrane helix</keyword>
<dbReference type="EMBL" id="BSTJ01000001">
    <property type="protein sequence ID" value="GLY73409.1"/>
    <property type="molecule type" value="Genomic_DNA"/>
</dbReference>
<name>A0A9W6RD50_9ACTN</name>
<evidence type="ECO:0000313" key="3">
    <source>
        <dbReference type="EMBL" id="GLY73409.1"/>
    </source>
</evidence>
<evidence type="ECO:0000256" key="1">
    <source>
        <dbReference type="SAM" id="MobiDB-lite"/>
    </source>
</evidence>
<organism evidence="3 4">
    <name type="scientific">Actinoallomurus iriomotensis</name>
    <dbReference type="NCBI Taxonomy" id="478107"/>
    <lineage>
        <taxon>Bacteria</taxon>
        <taxon>Bacillati</taxon>
        <taxon>Actinomycetota</taxon>
        <taxon>Actinomycetes</taxon>
        <taxon>Streptosporangiales</taxon>
        <taxon>Thermomonosporaceae</taxon>
        <taxon>Actinoallomurus</taxon>
    </lineage>
</organism>
<feature type="region of interest" description="Disordered" evidence="1">
    <location>
        <begin position="1"/>
        <end position="25"/>
    </location>
</feature>
<evidence type="ECO:0008006" key="5">
    <source>
        <dbReference type="Google" id="ProtNLM"/>
    </source>
</evidence>
<sequence>MKGRDMDELELLRTARPDVPSYPEPAREKARAALIAAADPGSRRRAVPAIRRPWGLAGVAAGLVVAVVAAAVVRQAVTHDGAGAVPRPGSATAGTPVNAAQVLSLAADAVETRAAVRPRPDQWAYVKKMSYSSVDRGAEGSVRVAGGGRAMVTEVWTRFDGAREAYRGDNMVDDDRHRLHVANLDHDADETTPIEDYARLAVLPTDPGKLVKKLCPHTPSTADPTGCVFSMADKLLRDVALPPRLQAAFYRVLATLPHVVVRRDVADLAGRRVLAVAEAYPRDFQSEQILLDPRTYEYRGERLVWTADPNEAPPGAGRTPPRVLVSPTSAQARQEYTETVQLAAGIVDHAGERPKS</sequence>
<feature type="transmembrane region" description="Helical" evidence="2">
    <location>
        <begin position="53"/>
        <end position="73"/>
    </location>
</feature>
<keyword evidence="2" id="KW-0472">Membrane</keyword>
<dbReference type="InterPro" id="IPR047789">
    <property type="entry name" value="CU044_5270-like"/>
</dbReference>
<dbReference type="NCBIfam" id="NF038083">
    <property type="entry name" value="CU044_5270_fam"/>
    <property type="match status" value="1"/>
</dbReference>
<gene>
    <name evidence="3" type="ORF">Airi01_016760</name>
</gene>
<keyword evidence="2" id="KW-0812">Transmembrane</keyword>
<accession>A0A9W6RD50</accession>